<reference evidence="1" key="1">
    <citation type="journal article" date="2015" name="Nature">
        <title>Complex archaea that bridge the gap between prokaryotes and eukaryotes.</title>
        <authorList>
            <person name="Spang A."/>
            <person name="Saw J.H."/>
            <person name="Jorgensen S.L."/>
            <person name="Zaremba-Niedzwiedzka K."/>
            <person name="Martijn J."/>
            <person name="Lind A.E."/>
            <person name="van Eijk R."/>
            <person name="Schleper C."/>
            <person name="Guy L."/>
            <person name="Ettema T.J."/>
        </authorList>
    </citation>
    <scope>NUCLEOTIDE SEQUENCE</scope>
</reference>
<evidence type="ECO:0000313" key="1">
    <source>
        <dbReference type="EMBL" id="KKM92220.1"/>
    </source>
</evidence>
<accession>A0A0F9NTN3</accession>
<dbReference type="AlphaFoldDB" id="A0A0F9NTN3"/>
<dbReference type="EMBL" id="LAZR01006423">
    <property type="protein sequence ID" value="KKM92220.1"/>
    <property type="molecule type" value="Genomic_DNA"/>
</dbReference>
<organism evidence="1">
    <name type="scientific">marine sediment metagenome</name>
    <dbReference type="NCBI Taxonomy" id="412755"/>
    <lineage>
        <taxon>unclassified sequences</taxon>
        <taxon>metagenomes</taxon>
        <taxon>ecological metagenomes</taxon>
    </lineage>
</organism>
<proteinExistence type="predicted"/>
<sequence>MAVIIKADIITDVNDNLQTALSGTELDSAINKVLVDMSKRGLLVGTDSSQTLADGDLTLNYPTGFRHAIAITLTDADGDPRRPLRKLPGGHAEYRRLRHNDLATGFTEWYSEFDKKIYLWRPAGQAFTTLIEFRKDHAKDPDNIEFTTEFENLMFAGASFWHAMAKGRTSGIAIWGPMYQDELRWASLNRVVQPSVIGSG</sequence>
<name>A0A0F9NTN3_9ZZZZ</name>
<comment type="caution">
    <text evidence="1">The sequence shown here is derived from an EMBL/GenBank/DDBJ whole genome shotgun (WGS) entry which is preliminary data.</text>
</comment>
<gene>
    <name evidence="1" type="ORF">LCGC14_1220660</name>
</gene>
<protein>
    <submittedName>
        <fullName evidence="1">Uncharacterized protein</fullName>
    </submittedName>
</protein>